<evidence type="ECO:0000313" key="3">
    <source>
        <dbReference type="Proteomes" id="UP000275408"/>
    </source>
</evidence>
<name>A0A3M6U172_POCDA</name>
<keyword evidence="3" id="KW-1185">Reference proteome</keyword>
<feature type="chain" id="PRO_5018299357" description="Secreted protein" evidence="1">
    <location>
        <begin position="23"/>
        <end position="77"/>
    </location>
</feature>
<dbReference type="PROSITE" id="PS51257">
    <property type="entry name" value="PROKAR_LIPOPROTEIN"/>
    <property type="match status" value="1"/>
</dbReference>
<evidence type="ECO:0000256" key="1">
    <source>
        <dbReference type="SAM" id="SignalP"/>
    </source>
</evidence>
<feature type="signal peptide" evidence="1">
    <location>
        <begin position="1"/>
        <end position="22"/>
    </location>
</feature>
<accession>A0A3M6U172</accession>
<gene>
    <name evidence="2" type="ORF">pdam_00023734</name>
</gene>
<organism evidence="2 3">
    <name type="scientific">Pocillopora damicornis</name>
    <name type="common">Cauliflower coral</name>
    <name type="synonym">Millepora damicornis</name>
    <dbReference type="NCBI Taxonomy" id="46731"/>
    <lineage>
        <taxon>Eukaryota</taxon>
        <taxon>Metazoa</taxon>
        <taxon>Cnidaria</taxon>
        <taxon>Anthozoa</taxon>
        <taxon>Hexacorallia</taxon>
        <taxon>Scleractinia</taxon>
        <taxon>Astrocoeniina</taxon>
        <taxon>Pocilloporidae</taxon>
        <taxon>Pocillopora</taxon>
    </lineage>
</organism>
<comment type="caution">
    <text evidence="2">The sequence shown here is derived from an EMBL/GenBank/DDBJ whole genome shotgun (WGS) entry which is preliminary data.</text>
</comment>
<dbReference type="AlphaFoldDB" id="A0A3M6U172"/>
<protein>
    <recommendedName>
        <fullName evidence="4">Secreted protein</fullName>
    </recommendedName>
</protein>
<evidence type="ECO:0000313" key="2">
    <source>
        <dbReference type="EMBL" id="RMX47366.1"/>
    </source>
</evidence>
<sequence>MHKNALFKGCSALVAMVTTTACSRPGASFPYKNISRLQLVSNDIQVYQCIFRGLRIAQIAMKEGAALGIWMICTRFE</sequence>
<proteinExistence type="predicted"/>
<dbReference type="Proteomes" id="UP000275408">
    <property type="component" value="Unassembled WGS sequence"/>
</dbReference>
<dbReference type="EMBL" id="RCHS01002431">
    <property type="protein sequence ID" value="RMX47366.1"/>
    <property type="molecule type" value="Genomic_DNA"/>
</dbReference>
<feature type="non-terminal residue" evidence="2">
    <location>
        <position position="77"/>
    </location>
</feature>
<keyword evidence="1" id="KW-0732">Signal</keyword>
<evidence type="ECO:0008006" key="4">
    <source>
        <dbReference type="Google" id="ProtNLM"/>
    </source>
</evidence>
<reference evidence="2 3" key="1">
    <citation type="journal article" date="2018" name="Sci. Rep.">
        <title>Comparative analysis of the Pocillopora damicornis genome highlights role of immune system in coral evolution.</title>
        <authorList>
            <person name="Cunning R."/>
            <person name="Bay R.A."/>
            <person name="Gillette P."/>
            <person name="Baker A.C."/>
            <person name="Traylor-Knowles N."/>
        </authorList>
    </citation>
    <scope>NUCLEOTIDE SEQUENCE [LARGE SCALE GENOMIC DNA]</scope>
    <source>
        <strain evidence="2">RSMAS</strain>
        <tissue evidence="2">Whole animal</tissue>
    </source>
</reference>